<feature type="region of interest" description="Disordered" evidence="1">
    <location>
        <begin position="283"/>
        <end position="307"/>
    </location>
</feature>
<dbReference type="InterPro" id="IPR039781">
    <property type="entry name" value="Rad21/Rec8-like"/>
</dbReference>
<dbReference type="OrthoDB" id="10071381at2759"/>
<gene>
    <name evidence="3" type="ORF">COCSUDRAFT_62698</name>
</gene>
<dbReference type="GO" id="GO:0051754">
    <property type="term" value="P:meiotic sister chromatid cohesion, centromeric"/>
    <property type="evidence" value="ECO:0007669"/>
    <property type="project" value="TreeGrafter"/>
</dbReference>
<proteinExistence type="predicted"/>
<feature type="region of interest" description="Disordered" evidence="1">
    <location>
        <begin position="440"/>
        <end position="459"/>
    </location>
</feature>
<evidence type="ECO:0000313" key="4">
    <source>
        <dbReference type="Proteomes" id="UP000007264"/>
    </source>
</evidence>
<evidence type="ECO:0000256" key="1">
    <source>
        <dbReference type="SAM" id="MobiDB-lite"/>
    </source>
</evidence>
<dbReference type="GO" id="GO:0008278">
    <property type="term" value="C:cohesin complex"/>
    <property type="evidence" value="ECO:0007669"/>
    <property type="project" value="InterPro"/>
</dbReference>
<feature type="compositionally biased region" description="Low complexity" evidence="1">
    <location>
        <begin position="380"/>
        <end position="391"/>
    </location>
</feature>
<comment type="caution">
    <text evidence="3">The sequence shown here is derived from an EMBL/GenBank/DDBJ whole genome shotgun (WGS) entry which is preliminary data.</text>
</comment>
<dbReference type="Pfam" id="PF04824">
    <property type="entry name" value="Rad21_Rec8"/>
    <property type="match status" value="1"/>
</dbReference>
<feature type="region of interest" description="Disordered" evidence="1">
    <location>
        <begin position="376"/>
        <end position="432"/>
    </location>
</feature>
<name>I0Z0L9_COCSC</name>
<evidence type="ECO:0000313" key="3">
    <source>
        <dbReference type="EMBL" id="EIE24188.1"/>
    </source>
</evidence>
<feature type="compositionally biased region" description="Low complexity" evidence="1">
    <location>
        <begin position="411"/>
        <end position="421"/>
    </location>
</feature>
<dbReference type="PANTHER" id="PTHR12585">
    <property type="entry name" value="SCC1 / RAD21 FAMILY MEMBER"/>
    <property type="match status" value="1"/>
</dbReference>
<dbReference type="Gene3D" id="1.10.10.580">
    <property type="entry name" value="Structural maintenance of chromosome 1. Chain E"/>
    <property type="match status" value="1"/>
</dbReference>
<organism evidence="3 4">
    <name type="scientific">Coccomyxa subellipsoidea (strain C-169)</name>
    <name type="common">Green microalga</name>
    <dbReference type="NCBI Taxonomy" id="574566"/>
    <lineage>
        <taxon>Eukaryota</taxon>
        <taxon>Viridiplantae</taxon>
        <taxon>Chlorophyta</taxon>
        <taxon>core chlorophytes</taxon>
        <taxon>Trebouxiophyceae</taxon>
        <taxon>Trebouxiophyceae incertae sedis</taxon>
        <taxon>Coccomyxaceae</taxon>
        <taxon>Coccomyxa</taxon>
        <taxon>Coccomyxa subellipsoidea</taxon>
    </lineage>
</organism>
<dbReference type="STRING" id="574566.I0Z0L9"/>
<dbReference type="InterPro" id="IPR006909">
    <property type="entry name" value="Rad21/Rec8_C_eu"/>
</dbReference>
<dbReference type="GeneID" id="17042379"/>
<keyword evidence="4" id="KW-1185">Reference proteome</keyword>
<feature type="domain" description="Rad21/Rec8-like protein C-terminal eukaryotic" evidence="2">
    <location>
        <begin position="510"/>
        <end position="557"/>
    </location>
</feature>
<dbReference type="RefSeq" id="XP_005648732.1">
    <property type="nucleotide sequence ID" value="XM_005648675.1"/>
</dbReference>
<dbReference type="EMBL" id="AGSI01000006">
    <property type="protein sequence ID" value="EIE24188.1"/>
    <property type="molecule type" value="Genomic_DNA"/>
</dbReference>
<dbReference type="InterPro" id="IPR023093">
    <property type="entry name" value="ScpA-like_C"/>
</dbReference>
<dbReference type="AlphaFoldDB" id="I0Z0L9"/>
<dbReference type="Proteomes" id="UP000007264">
    <property type="component" value="Unassembled WGS sequence"/>
</dbReference>
<reference evidence="3 4" key="1">
    <citation type="journal article" date="2012" name="Genome Biol.">
        <title>The genome of the polar eukaryotic microalga coccomyxa subellipsoidea reveals traits of cold adaptation.</title>
        <authorList>
            <person name="Blanc G."/>
            <person name="Agarkova I."/>
            <person name="Grimwood J."/>
            <person name="Kuo A."/>
            <person name="Brueggeman A."/>
            <person name="Dunigan D."/>
            <person name="Gurnon J."/>
            <person name="Ladunga I."/>
            <person name="Lindquist E."/>
            <person name="Lucas S."/>
            <person name="Pangilinan J."/>
            <person name="Proschold T."/>
            <person name="Salamov A."/>
            <person name="Schmutz J."/>
            <person name="Weeks D."/>
            <person name="Yamada T."/>
            <person name="Claverie J.M."/>
            <person name="Grigoriev I."/>
            <person name="Van Etten J."/>
            <person name="Lomsadze A."/>
            <person name="Borodovsky M."/>
        </authorList>
    </citation>
    <scope>NUCLEOTIDE SEQUENCE [LARGE SCALE GENOMIC DNA]</scope>
    <source>
        <strain evidence="3 4">C-169</strain>
    </source>
</reference>
<sequence length="561" mass="60991">MEPDIPQSLRLQGILIGTDQPERITLQDINFAGRDEDIYNVKLINEALTDDDMFPAGHAALGDDLFVMPTLDEPGDSYGDAALTNGSSSFAMDLSAPSVPDIDFNAGLNMDQPERFDMLEMDIEMPDVAAELQMQAEAAAQADMHSDKQVDSQGDPIIAPPAPLTPPAPGGEMDMEQMDEYAAGEMMHASPLAGPEVQHAAQAKKKKRHAAAIMDAPEGLLIDRKVYRDWTLFRADLVTERPKRQRLLHGGADAVLVQFSLTIPSQLMCLFKRHLIAGPAASIDKELPSTPPQAARTAQSPRRRAEPQRHLEDDFFEMQIDGLDAQSEDPAYADHYYADEGVQGEAVPDMPTEEELQAMAEEEGLPIEQLRAALETPGSAAAQQLQKQLGLTPSSSKHSGLASILARRSRPGSSTRGRPPSMHSPGFPDSSVEHRLSDVREDTPGLGSFSMDGGNFDDLLQPLPEEDEDLPGPGYLTQFQALGGSLMEATEILQKHFSEAERQEGGPPVLSLFALTSKMNRGQAARIFYQVCVMTSTNFVKATQNKPYDDILLSPGNAPAL</sequence>
<evidence type="ECO:0000259" key="2">
    <source>
        <dbReference type="Pfam" id="PF04824"/>
    </source>
</evidence>
<dbReference type="SUPFAM" id="SSF46785">
    <property type="entry name" value="Winged helix' DNA-binding domain"/>
    <property type="match status" value="1"/>
</dbReference>
<dbReference type="KEGG" id="csl:COCSUDRAFT_62698"/>
<accession>I0Z0L9</accession>
<protein>
    <recommendedName>
        <fullName evidence="2">Rad21/Rec8-like protein C-terminal eukaryotic domain-containing protein</fullName>
    </recommendedName>
</protein>
<dbReference type="InterPro" id="IPR036390">
    <property type="entry name" value="WH_DNA-bd_sf"/>
</dbReference>
<dbReference type="PANTHER" id="PTHR12585:SF64">
    <property type="entry name" value="SISTER CHROMATID COHESION 1 PROTEIN 1"/>
    <property type="match status" value="1"/>
</dbReference>
<dbReference type="GO" id="GO:0003682">
    <property type="term" value="F:chromatin binding"/>
    <property type="evidence" value="ECO:0007669"/>
    <property type="project" value="TreeGrafter"/>
</dbReference>